<feature type="region of interest" description="Disordered" evidence="1">
    <location>
        <begin position="66"/>
        <end position="98"/>
    </location>
</feature>
<evidence type="ECO:0000313" key="2">
    <source>
        <dbReference type="EMBL" id="MEJ8646417.1"/>
    </source>
</evidence>
<comment type="caution">
    <text evidence="2">The sequence shown here is derived from an EMBL/GenBank/DDBJ whole genome shotgun (WGS) entry which is preliminary data.</text>
</comment>
<protein>
    <submittedName>
        <fullName evidence="2">Uncharacterized protein</fullName>
    </submittedName>
</protein>
<proteinExistence type="predicted"/>
<name>A0ABU8UEU8_9ACTN</name>
<keyword evidence="3" id="KW-1185">Reference proteome</keyword>
<accession>A0ABU8UEU8</accession>
<dbReference type="Proteomes" id="UP001382904">
    <property type="component" value="Unassembled WGS sequence"/>
</dbReference>
<gene>
    <name evidence="2" type="ORF">WKI68_44430</name>
</gene>
<reference evidence="2 3" key="1">
    <citation type="submission" date="2024-03" db="EMBL/GenBank/DDBJ databases">
        <title>Novel Streptomyces species of biotechnological and ecological value are a feature of Machair soil.</title>
        <authorList>
            <person name="Prole J.R."/>
            <person name="Goodfellow M."/>
            <person name="Allenby N."/>
            <person name="Ward A.C."/>
        </authorList>
    </citation>
    <scope>NUCLEOTIDE SEQUENCE [LARGE SCALE GENOMIC DNA]</scope>
    <source>
        <strain evidence="2 3">MS1.HAVA.3</strain>
    </source>
</reference>
<sequence length="98" mass="10608">MTTDQWYVLIEEDTRTTRNADGAELRLHRWTLAASHPVINGTEAQALATAEDAALHYLPAILARHARPGTPRPVKPSSPQTAHGWCTSSSVTASATYA</sequence>
<feature type="compositionally biased region" description="Low complexity" evidence="1">
    <location>
        <begin position="87"/>
        <end position="98"/>
    </location>
</feature>
<evidence type="ECO:0000256" key="1">
    <source>
        <dbReference type="SAM" id="MobiDB-lite"/>
    </source>
</evidence>
<dbReference type="EMBL" id="JBBKAM010000005">
    <property type="protein sequence ID" value="MEJ8646417.1"/>
    <property type="molecule type" value="Genomic_DNA"/>
</dbReference>
<organism evidence="2 3">
    <name type="scientific">Streptomyces caledonius</name>
    <dbReference type="NCBI Taxonomy" id="3134107"/>
    <lineage>
        <taxon>Bacteria</taxon>
        <taxon>Bacillati</taxon>
        <taxon>Actinomycetota</taxon>
        <taxon>Actinomycetes</taxon>
        <taxon>Kitasatosporales</taxon>
        <taxon>Streptomycetaceae</taxon>
        <taxon>Streptomyces</taxon>
    </lineage>
</organism>
<evidence type="ECO:0000313" key="3">
    <source>
        <dbReference type="Proteomes" id="UP001382904"/>
    </source>
</evidence>